<organism evidence="1 2">
    <name type="scientific">Runella slithyformis (strain ATCC 29530 / DSM 19594 / LMG 11500 / NCIMB 11436 / LSU 4)</name>
    <dbReference type="NCBI Taxonomy" id="761193"/>
    <lineage>
        <taxon>Bacteria</taxon>
        <taxon>Pseudomonadati</taxon>
        <taxon>Bacteroidota</taxon>
        <taxon>Cytophagia</taxon>
        <taxon>Cytophagales</taxon>
        <taxon>Spirosomataceae</taxon>
        <taxon>Runella</taxon>
    </lineage>
</organism>
<gene>
    <name evidence="1" type="ordered locus">Runsl_0957</name>
</gene>
<accession>A0A7U3ZHQ1</accession>
<keyword evidence="2" id="KW-1185">Reference proteome</keyword>
<reference evidence="1 2" key="2">
    <citation type="journal article" date="2012" name="Stand. Genomic Sci.">
        <title>Complete genome sequence of the aquatic bacterium Runella slithyformis type strain (LSU 4(T)).</title>
        <authorList>
            <person name="Copeland A."/>
            <person name="Zhang X."/>
            <person name="Misra M."/>
            <person name="Lapidus A."/>
            <person name="Nolan M."/>
            <person name="Lucas S."/>
            <person name="Deshpande S."/>
            <person name="Cheng J.F."/>
            <person name="Tapia R."/>
            <person name="Goodwin L.A."/>
            <person name="Pitluck S."/>
            <person name="Liolios K."/>
            <person name="Pagani I."/>
            <person name="Ivanova N."/>
            <person name="Mikhailova N."/>
            <person name="Pati A."/>
            <person name="Chen A."/>
            <person name="Palaniappan K."/>
            <person name="Land M."/>
            <person name="Hauser L."/>
            <person name="Pan C."/>
            <person name="Jeffries C.D."/>
            <person name="Detter J.C."/>
            <person name="Brambilla E.M."/>
            <person name="Rohde M."/>
            <person name="Djao O.D."/>
            <person name="Goker M."/>
            <person name="Sikorski J."/>
            <person name="Tindall B.J."/>
            <person name="Woyke T."/>
            <person name="Bristow J."/>
            <person name="Eisen J.A."/>
            <person name="Markowitz V."/>
            <person name="Hugenholtz P."/>
            <person name="Kyrpides N.C."/>
            <person name="Klenk H.P."/>
            <person name="Mavromatis K."/>
        </authorList>
    </citation>
    <scope>NUCLEOTIDE SEQUENCE [LARGE SCALE GENOMIC DNA]</scope>
    <source>
        <strain evidence="2">ATCC 29530 / DSM 19594 / LMG 11500 / NCIMB 11436 / LSU 4</strain>
    </source>
</reference>
<reference evidence="2" key="1">
    <citation type="submission" date="2011-06" db="EMBL/GenBank/DDBJ databases">
        <title>The complete genome of chromosome of Runella slithyformis DSM 19594.</title>
        <authorList>
            <consortium name="US DOE Joint Genome Institute (JGI-PGF)"/>
            <person name="Lucas S."/>
            <person name="Han J."/>
            <person name="Lapidus A."/>
            <person name="Bruce D."/>
            <person name="Goodwin L."/>
            <person name="Pitluck S."/>
            <person name="Peters L."/>
            <person name="Kyrpides N."/>
            <person name="Mavromatis K."/>
            <person name="Ivanova N."/>
            <person name="Ovchinnikova G."/>
            <person name="Zhang X."/>
            <person name="Misra M."/>
            <person name="Detter J.C."/>
            <person name="Tapia R."/>
            <person name="Han C."/>
            <person name="Land M."/>
            <person name="Hauser L."/>
            <person name="Markowitz V."/>
            <person name="Cheng J.-F."/>
            <person name="Hugenholtz P."/>
            <person name="Woyke T."/>
            <person name="Wu D."/>
            <person name="Tindall B."/>
            <person name="Faehrich R."/>
            <person name="Brambilla E."/>
            <person name="Klenk H.-P."/>
            <person name="Eisen J.A."/>
        </authorList>
    </citation>
    <scope>NUCLEOTIDE SEQUENCE [LARGE SCALE GENOMIC DNA]</scope>
    <source>
        <strain evidence="2">ATCC 29530 / DSM 19594 / LMG 11500 / NCIMB 11436 / LSU 4</strain>
    </source>
</reference>
<dbReference type="EMBL" id="CP002859">
    <property type="protein sequence ID" value="AEI47390.1"/>
    <property type="molecule type" value="Genomic_DNA"/>
</dbReference>
<evidence type="ECO:0000313" key="1">
    <source>
        <dbReference type="EMBL" id="AEI47390.1"/>
    </source>
</evidence>
<name>A0A7U3ZHQ1_RUNSL</name>
<proteinExistence type="predicted"/>
<dbReference type="KEGG" id="rsi:Runsl_0957"/>
<dbReference type="Proteomes" id="UP000000493">
    <property type="component" value="Chromosome"/>
</dbReference>
<dbReference type="AlphaFoldDB" id="A0A7U3ZHQ1"/>
<protein>
    <submittedName>
        <fullName evidence="1">Uncharacterized protein</fullName>
    </submittedName>
</protein>
<sequence length="30" mass="3675">MPCLLRENLSLQWCVNEWYNYISNAKENSR</sequence>
<evidence type="ECO:0000313" key="2">
    <source>
        <dbReference type="Proteomes" id="UP000000493"/>
    </source>
</evidence>